<reference evidence="2 3" key="1">
    <citation type="journal article" date="2019" name="Nat. Ecol. Evol.">
        <title>Megaphylogeny resolves global patterns of mushroom evolution.</title>
        <authorList>
            <person name="Varga T."/>
            <person name="Krizsan K."/>
            <person name="Foldi C."/>
            <person name="Dima B."/>
            <person name="Sanchez-Garcia M."/>
            <person name="Sanchez-Ramirez S."/>
            <person name="Szollosi G.J."/>
            <person name="Szarkandi J.G."/>
            <person name="Papp V."/>
            <person name="Albert L."/>
            <person name="Andreopoulos W."/>
            <person name="Angelini C."/>
            <person name="Antonin V."/>
            <person name="Barry K.W."/>
            <person name="Bougher N.L."/>
            <person name="Buchanan P."/>
            <person name="Buyck B."/>
            <person name="Bense V."/>
            <person name="Catcheside P."/>
            <person name="Chovatia M."/>
            <person name="Cooper J."/>
            <person name="Damon W."/>
            <person name="Desjardin D."/>
            <person name="Finy P."/>
            <person name="Geml J."/>
            <person name="Haridas S."/>
            <person name="Hughes K."/>
            <person name="Justo A."/>
            <person name="Karasinski D."/>
            <person name="Kautmanova I."/>
            <person name="Kiss B."/>
            <person name="Kocsube S."/>
            <person name="Kotiranta H."/>
            <person name="LaButti K.M."/>
            <person name="Lechner B.E."/>
            <person name="Liimatainen K."/>
            <person name="Lipzen A."/>
            <person name="Lukacs Z."/>
            <person name="Mihaltcheva S."/>
            <person name="Morgado L.N."/>
            <person name="Niskanen T."/>
            <person name="Noordeloos M.E."/>
            <person name="Ohm R.A."/>
            <person name="Ortiz-Santana B."/>
            <person name="Ovrebo C."/>
            <person name="Racz N."/>
            <person name="Riley R."/>
            <person name="Savchenko A."/>
            <person name="Shiryaev A."/>
            <person name="Soop K."/>
            <person name="Spirin V."/>
            <person name="Szebenyi C."/>
            <person name="Tomsovsky M."/>
            <person name="Tulloss R.E."/>
            <person name="Uehling J."/>
            <person name="Grigoriev I.V."/>
            <person name="Vagvolgyi C."/>
            <person name="Papp T."/>
            <person name="Martin F.M."/>
            <person name="Miettinen O."/>
            <person name="Hibbett D.S."/>
            <person name="Nagy L.G."/>
        </authorList>
    </citation>
    <scope>NUCLEOTIDE SEQUENCE [LARGE SCALE GENOMIC DNA]</scope>
    <source>
        <strain evidence="2 3">CBS 121175</strain>
    </source>
</reference>
<keyword evidence="1" id="KW-0732">Signal</keyword>
<keyword evidence="3" id="KW-1185">Reference proteome</keyword>
<proteinExistence type="predicted"/>
<dbReference type="EMBL" id="ML210151">
    <property type="protein sequence ID" value="TFK29193.1"/>
    <property type="molecule type" value="Genomic_DNA"/>
</dbReference>
<gene>
    <name evidence="2" type="ORF">FA15DRAFT_664517</name>
</gene>
<organism evidence="2 3">
    <name type="scientific">Coprinopsis marcescibilis</name>
    <name type="common">Agaric fungus</name>
    <name type="synonym">Psathyrella marcescibilis</name>
    <dbReference type="NCBI Taxonomy" id="230819"/>
    <lineage>
        <taxon>Eukaryota</taxon>
        <taxon>Fungi</taxon>
        <taxon>Dikarya</taxon>
        <taxon>Basidiomycota</taxon>
        <taxon>Agaricomycotina</taxon>
        <taxon>Agaricomycetes</taxon>
        <taxon>Agaricomycetidae</taxon>
        <taxon>Agaricales</taxon>
        <taxon>Agaricineae</taxon>
        <taxon>Psathyrellaceae</taxon>
        <taxon>Coprinopsis</taxon>
    </lineage>
</organism>
<evidence type="ECO:0000313" key="2">
    <source>
        <dbReference type="EMBL" id="TFK29193.1"/>
    </source>
</evidence>
<protein>
    <recommendedName>
        <fullName evidence="4">Glycoside hydrolase</fullName>
    </recommendedName>
</protein>
<dbReference type="InterPro" id="IPR017853">
    <property type="entry name" value="GH"/>
</dbReference>
<sequence>MFDQGFLLSMLLLSGWALHRVNAQTWCNKNYMTGEPVVPPGGRFKLPAPSSEPLLSLRCAQAIRPYLPGDVGSTDNAILIDTPITFSHIYNAQPIYLPDTYDSARPSNAEVNVLIDGRHLTSGYVPLNSSRYAVQFPLSTIKPRSSAYTLTCRASFRGQTYEATGSLSYLPDPPLEIGTVTKTDLRTGALLARPANGVGETFQPIFPIGFYTHFDDYLAVNLSVISKLKAQGFNTIHPVPPFANLTALDQVLDVMQREGMYLMYDMRWTYTNTTAMAEEVNLIKRRPNLLLWYTADEPDGTSDPLNATVLAYNHITSLDGSNGLGNPGYHPVSLVLNCQDYEWSAYSEGADIVMQDTYMIGNNATHSIVWDTPCTSDFGVCGCDNCKGSFEDISTRMDEFKQRLFINGWDRTKSIWTVPQAFGNSLHWARYPTGREFLVSTILGINHGALGVMAWDDPTTPDIKAAAVSLALSLPKLTPFILNSNASTRQMTVNRIDVGLWTVGNATLILATNMNYHDSVIDVEADLGLDNVVKTTQFFNSGAKQSGDLHILVFESLGSGAFVVERNPQNSGPKTDARYLEHVATLAMLFFCWMISM</sequence>
<dbReference type="SUPFAM" id="SSF51445">
    <property type="entry name" value="(Trans)glycosidases"/>
    <property type="match status" value="1"/>
</dbReference>
<feature type="chain" id="PRO_5022697412" description="Glycoside hydrolase" evidence="1">
    <location>
        <begin position="24"/>
        <end position="597"/>
    </location>
</feature>
<dbReference type="OrthoDB" id="2338662at2759"/>
<feature type="signal peptide" evidence="1">
    <location>
        <begin position="1"/>
        <end position="23"/>
    </location>
</feature>
<evidence type="ECO:0000313" key="3">
    <source>
        <dbReference type="Proteomes" id="UP000307440"/>
    </source>
</evidence>
<dbReference type="AlphaFoldDB" id="A0A5C3L9L9"/>
<dbReference type="Proteomes" id="UP000307440">
    <property type="component" value="Unassembled WGS sequence"/>
</dbReference>
<accession>A0A5C3L9L9</accession>
<evidence type="ECO:0000256" key="1">
    <source>
        <dbReference type="SAM" id="SignalP"/>
    </source>
</evidence>
<name>A0A5C3L9L9_COPMA</name>
<dbReference type="STRING" id="230819.A0A5C3L9L9"/>
<evidence type="ECO:0008006" key="4">
    <source>
        <dbReference type="Google" id="ProtNLM"/>
    </source>
</evidence>